<dbReference type="PRINTS" id="PR00024">
    <property type="entry name" value="HOMEOBOX"/>
</dbReference>
<evidence type="ECO:0000256" key="4">
    <source>
        <dbReference type="ARBA" id="ARBA00023242"/>
    </source>
</evidence>
<dbReference type="Gene3D" id="1.10.10.60">
    <property type="entry name" value="Homeodomain-like"/>
    <property type="match status" value="1"/>
</dbReference>
<dbReference type="InterPro" id="IPR020479">
    <property type="entry name" value="HD_metazoa"/>
</dbReference>
<dbReference type="SUPFAM" id="SSF46689">
    <property type="entry name" value="Homeodomain-like"/>
    <property type="match status" value="1"/>
</dbReference>
<gene>
    <name evidence="9" type="ORF">NTJ_10520</name>
</gene>
<name>A0ABN7AZV0_9HEMI</name>
<dbReference type="InterPro" id="IPR050848">
    <property type="entry name" value="Homeobox_TF"/>
</dbReference>
<reference evidence="9 10" key="1">
    <citation type="submission" date="2023-09" db="EMBL/GenBank/DDBJ databases">
        <title>Nesidiocoris tenuis whole genome shotgun sequence.</title>
        <authorList>
            <person name="Shibata T."/>
            <person name="Shimoda M."/>
            <person name="Kobayashi T."/>
            <person name="Uehara T."/>
        </authorList>
    </citation>
    <scope>NUCLEOTIDE SEQUENCE [LARGE SCALE GENOMIC DNA]</scope>
    <source>
        <strain evidence="9 10">Japan</strain>
    </source>
</reference>
<evidence type="ECO:0000256" key="3">
    <source>
        <dbReference type="ARBA" id="ARBA00023155"/>
    </source>
</evidence>
<evidence type="ECO:0000256" key="1">
    <source>
        <dbReference type="ARBA" id="ARBA00004123"/>
    </source>
</evidence>
<feature type="domain" description="Homeobox" evidence="8">
    <location>
        <begin position="130"/>
        <end position="190"/>
    </location>
</feature>
<feature type="region of interest" description="Disordered" evidence="7">
    <location>
        <begin position="1"/>
        <end position="20"/>
    </location>
</feature>
<dbReference type="InterPro" id="IPR001356">
    <property type="entry name" value="HD"/>
</dbReference>
<organism evidence="9 10">
    <name type="scientific">Nesidiocoris tenuis</name>
    <dbReference type="NCBI Taxonomy" id="355587"/>
    <lineage>
        <taxon>Eukaryota</taxon>
        <taxon>Metazoa</taxon>
        <taxon>Ecdysozoa</taxon>
        <taxon>Arthropoda</taxon>
        <taxon>Hexapoda</taxon>
        <taxon>Insecta</taxon>
        <taxon>Pterygota</taxon>
        <taxon>Neoptera</taxon>
        <taxon>Paraneoptera</taxon>
        <taxon>Hemiptera</taxon>
        <taxon>Heteroptera</taxon>
        <taxon>Panheteroptera</taxon>
        <taxon>Cimicomorpha</taxon>
        <taxon>Miridae</taxon>
        <taxon>Dicyphina</taxon>
        <taxon>Nesidiocoris</taxon>
    </lineage>
</organism>
<feature type="DNA-binding region" description="Homeobox" evidence="5">
    <location>
        <begin position="132"/>
        <end position="191"/>
    </location>
</feature>
<accession>A0ABN7AZV0</accession>
<protein>
    <submittedName>
        <fullName evidence="9">Homeobox protein</fullName>
    </submittedName>
</protein>
<sequence length="244" mass="27197">MDSIRQDPVSESTKGHDRVQASFTIESILGQGRSSEVTIRSECSPVRPEETSGCDPQFFPESIPDAMRPKTDSPIGDSAMSLGSNTGPIYHGLSYSTLLYGSWFAAASKSPSLFGLHAPKPIGRRSRKPGMDRKPRQAYSAKQLERLESEFNSDKYLSVSKRMELSKALNLTEVQIKTWFQNRRTKWKKQLASRLKIAHRQGPIFFPHQCPSVFSAPSYYISSAIGHHQDALSDNSMLSPSESI</sequence>
<dbReference type="GO" id="GO:0003677">
    <property type="term" value="F:DNA binding"/>
    <property type="evidence" value="ECO:0007669"/>
    <property type="project" value="UniProtKB-KW"/>
</dbReference>
<dbReference type="PROSITE" id="PS00027">
    <property type="entry name" value="HOMEOBOX_1"/>
    <property type="match status" value="1"/>
</dbReference>
<evidence type="ECO:0000259" key="8">
    <source>
        <dbReference type="PROSITE" id="PS50071"/>
    </source>
</evidence>
<proteinExistence type="predicted"/>
<evidence type="ECO:0000256" key="2">
    <source>
        <dbReference type="ARBA" id="ARBA00023125"/>
    </source>
</evidence>
<dbReference type="Proteomes" id="UP001307889">
    <property type="component" value="Chromosome 8"/>
</dbReference>
<dbReference type="EMBL" id="AP028916">
    <property type="protein sequence ID" value="BES97706.1"/>
    <property type="molecule type" value="Genomic_DNA"/>
</dbReference>
<keyword evidence="10" id="KW-1185">Reference proteome</keyword>
<evidence type="ECO:0000256" key="7">
    <source>
        <dbReference type="SAM" id="MobiDB-lite"/>
    </source>
</evidence>
<evidence type="ECO:0000313" key="9">
    <source>
        <dbReference type="EMBL" id="BES97706.1"/>
    </source>
</evidence>
<comment type="subcellular location">
    <subcellularLocation>
        <location evidence="1 5 6">Nucleus</location>
    </subcellularLocation>
</comment>
<dbReference type="Pfam" id="PF00046">
    <property type="entry name" value="Homeodomain"/>
    <property type="match status" value="1"/>
</dbReference>
<dbReference type="PANTHER" id="PTHR24333">
    <property type="entry name" value="HOMEO BOX HB9 LIKE A-RELATED"/>
    <property type="match status" value="1"/>
</dbReference>
<dbReference type="CDD" id="cd00086">
    <property type="entry name" value="homeodomain"/>
    <property type="match status" value="1"/>
</dbReference>
<evidence type="ECO:0000313" key="10">
    <source>
        <dbReference type="Proteomes" id="UP001307889"/>
    </source>
</evidence>
<keyword evidence="2 5" id="KW-0238">DNA-binding</keyword>
<dbReference type="SMART" id="SM00389">
    <property type="entry name" value="HOX"/>
    <property type="match status" value="1"/>
</dbReference>
<evidence type="ECO:0000256" key="5">
    <source>
        <dbReference type="PROSITE-ProRule" id="PRU00108"/>
    </source>
</evidence>
<evidence type="ECO:0000256" key="6">
    <source>
        <dbReference type="RuleBase" id="RU000682"/>
    </source>
</evidence>
<keyword evidence="4 5" id="KW-0539">Nucleus</keyword>
<dbReference type="PANTHER" id="PTHR24333:SF9">
    <property type="entry name" value="HOMEOBOX DOMAIN-CONTAINING PROTEIN"/>
    <property type="match status" value="1"/>
</dbReference>
<dbReference type="PROSITE" id="PS50071">
    <property type="entry name" value="HOMEOBOX_2"/>
    <property type="match status" value="1"/>
</dbReference>
<dbReference type="InterPro" id="IPR009057">
    <property type="entry name" value="Homeodomain-like_sf"/>
</dbReference>
<dbReference type="InterPro" id="IPR017970">
    <property type="entry name" value="Homeobox_CS"/>
</dbReference>
<feature type="region of interest" description="Disordered" evidence="7">
    <location>
        <begin position="39"/>
        <end position="65"/>
    </location>
</feature>
<keyword evidence="3 5" id="KW-0371">Homeobox</keyword>